<keyword evidence="6" id="KW-1185">Reference proteome</keyword>
<feature type="domain" description="HTH araC/xylS-type" evidence="4">
    <location>
        <begin position="192"/>
        <end position="290"/>
    </location>
</feature>
<dbReference type="Gene3D" id="2.60.120.280">
    <property type="entry name" value="Regulatory protein AraC"/>
    <property type="match status" value="1"/>
</dbReference>
<dbReference type="AlphaFoldDB" id="A0A1T5PBM8"/>
<dbReference type="SMART" id="SM00342">
    <property type="entry name" value="HTH_ARAC"/>
    <property type="match status" value="1"/>
</dbReference>
<dbReference type="SUPFAM" id="SSF51215">
    <property type="entry name" value="Regulatory protein AraC"/>
    <property type="match status" value="1"/>
</dbReference>
<reference evidence="5 6" key="1">
    <citation type="submission" date="2017-02" db="EMBL/GenBank/DDBJ databases">
        <authorList>
            <person name="Peterson S.W."/>
        </authorList>
    </citation>
    <scope>NUCLEOTIDE SEQUENCE [LARGE SCALE GENOMIC DNA]</scope>
    <source>
        <strain evidence="5 6">DSM 18108</strain>
    </source>
</reference>
<dbReference type="Gene3D" id="1.10.10.60">
    <property type="entry name" value="Homeodomain-like"/>
    <property type="match status" value="2"/>
</dbReference>
<protein>
    <submittedName>
        <fullName evidence="5">AraC-like ligand binding domain-containing protein</fullName>
    </submittedName>
</protein>
<keyword evidence="3" id="KW-0804">Transcription</keyword>
<dbReference type="InterPro" id="IPR018060">
    <property type="entry name" value="HTH_AraC"/>
</dbReference>
<dbReference type="EMBL" id="FUZZ01000006">
    <property type="protein sequence ID" value="SKD10052.1"/>
    <property type="molecule type" value="Genomic_DNA"/>
</dbReference>
<organism evidence="5 6">
    <name type="scientific">Chitinophaga ginsengisegetis</name>
    <dbReference type="NCBI Taxonomy" id="393003"/>
    <lineage>
        <taxon>Bacteria</taxon>
        <taxon>Pseudomonadati</taxon>
        <taxon>Bacteroidota</taxon>
        <taxon>Chitinophagia</taxon>
        <taxon>Chitinophagales</taxon>
        <taxon>Chitinophagaceae</taxon>
        <taxon>Chitinophaga</taxon>
    </lineage>
</organism>
<dbReference type="Pfam" id="PF02311">
    <property type="entry name" value="AraC_binding"/>
    <property type="match status" value="1"/>
</dbReference>
<accession>A0A1T5PBM8</accession>
<name>A0A1T5PBM8_9BACT</name>
<dbReference type="Pfam" id="PF12833">
    <property type="entry name" value="HTH_18"/>
    <property type="match status" value="1"/>
</dbReference>
<dbReference type="PROSITE" id="PS01124">
    <property type="entry name" value="HTH_ARAC_FAMILY_2"/>
    <property type="match status" value="1"/>
</dbReference>
<dbReference type="PANTHER" id="PTHR43280:SF30">
    <property type="entry name" value="MMSAB OPERON REGULATORY PROTEIN"/>
    <property type="match status" value="1"/>
</dbReference>
<gene>
    <name evidence="5" type="ORF">SAMN05660461_5952</name>
</gene>
<dbReference type="InterPro" id="IPR037923">
    <property type="entry name" value="HTH-like"/>
</dbReference>
<dbReference type="InterPro" id="IPR003313">
    <property type="entry name" value="AraC-bd"/>
</dbReference>
<sequence length="294" mass="34037">MGNNFFKYLNTGPIEEKWGIYVTTVGYSKVTPNERYPKEEHPQSHQLTWNRGRMLTDYYMIFISKGKGTFCSALTEPVEIEEGTCFFLFPGVWHRYRPDIRSGWEEYWVGFHGYYVDQLMKQGFFDPNQPCIKTGLDRDMLVLFKKMIDVVNASLVGYSQQIAGLTLEILGLVNTISLSKQYDHSPLEKAITKAKFLLQESLEHPVDIPELARQLPMGYSAFRKNFKAVTGLSPNQYHLNLRIERAKELLESTLLNVEEIADQTGFDSIYYFSRIFKKKVGLSPNTYRKTFAVE</sequence>
<evidence type="ECO:0000313" key="6">
    <source>
        <dbReference type="Proteomes" id="UP000190166"/>
    </source>
</evidence>
<dbReference type="InterPro" id="IPR020449">
    <property type="entry name" value="Tscrpt_reg_AraC-type_HTH"/>
</dbReference>
<dbReference type="GO" id="GO:0003700">
    <property type="term" value="F:DNA-binding transcription factor activity"/>
    <property type="evidence" value="ECO:0007669"/>
    <property type="project" value="InterPro"/>
</dbReference>
<dbReference type="STRING" id="393003.SAMN05660461_5952"/>
<dbReference type="InterPro" id="IPR018062">
    <property type="entry name" value="HTH_AraC-typ_CS"/>
</dbReference>
<proteinExistence type="predicted"/>
<evidence type="ECO:0000256" key="2">
    <source>
        <dbReference type="ARBA" id="ARBA00023125"/>
    </source>
</evidence>
<dbReference type="PRINTS" id="PR00032">
    <property type="entry name" value="HTHARAC"/>
</dbReference>
<keyword evidence="1" id="KW-0805">Transcription regulation</keyword>
<keyword evidence="2" id="KW-0238">DNA-binding</keyword>
<evidence type="ECO:0000256" key="3">
    <source>
        <dbReference type="ARBA" id="ARBA00023163"/>
    </source>
</evidence>
<evidence type="ECO:0000256" key="1">
    <source>
        <dbReference type="ARBA" id="ARBA00023015"/>
    </source>
</evidence>
<dbReference type="InterPro" id="IPR009057">
    <property type="entry name" value="Homeodomain-like_sf"/>
</dbReference>
<dbReference type="PANTHER" id="PTHR43280">
    <property type="entry name" value="ARAC-FAMILY TRANSCRIPTIONAL REGULATOR"/>
    <property type="match status" value="1"/>
</dbReference>
<dbReference type="Proteomes" id="UP000190166">
    <property type="component" value="Unassembled WGS sequence"/>
</dbReference>
<dbReference type="RefSeq" id="WP_079473217.1">
    <property type="nucleotide sequence ID" value="NZ_FUZZ01000006.1"/>
</dbReference>
<evidence type="ECO:0000259" key="4">
    <source>
        <dbReference type="PROSITE" id="PS01124"/>
    </source>
</evidence>
<dbReference type="PROSITE" id="PS00041">
    <property type="entry name" value="HTH_ARAC_FAMILY_1"/>
    <property type="match status" value="1"/>
</dbReference>
<dbReference type="SUPFAM" id="SSF46689">
    <property type="entry name" value="Homeodomain-like"/>
    <property type="match status" value="2"/>
</dbReference>
<dbReference type="GO" id="GO:0043565">
    <property type="term" value="F:sequence-specific DNA binding"/>
    <property type="evidence" value="ECO:0007669"/>
    <property type="project" value="InterPro"/>
</dbReference>
<evidence type="ECO:0000313" key="5">
    <source>
        <dbReference type="EMBL" id="SKD10052.1"/>
    </source>
</evidence>